<proteinExistence type="predicted"/>
<name>A0A9D4APE7_9SAUR</name>
<comment type="caution">
    <text evidence="1">The sequence shown here is derived from an EMBL/GenBank/DDBJ whole genome shotgun (WGS) entry which is preliminary data.</text>
</comment>
<feature type="non-terminal residue" evidence="1">
    <location>
        <position position="68"/>
    </location>
</feature>
<sequence>MRPPRMLFGRGRLKSKSRFLLSLEPSVTGAMTQPAHITHFYSHDLEIRAVSNQNYTATIELFNRIQLR</sequence>
<evidence type="ECO:0000313" key="1">
    <source>
        <dbReference type="EMBL" id="KAH1170697.1"/>
    </source>
</evidence>
<dbReference type="AlphaFoldDB" id="A0A9D4APE7"/>
<dbReference type="Proteomes" id="UP000827986">
    <property type="component" value="Unassembled WGS sequence"/>
</dbReference>
<reference evidence="1" key="1">
    <citation type="submission" date="2021-09" db="EMBL/GenBank/DDBJ databases">
        <title>The genome of Mauremys mutica provides insights into the evolution of semi-aquatic lifestyle.</title>
        <authorList>
            <person name="Gong S."/>
            <person name="Gao Y."/>
        </authorList>
    </citation>
    <scope>NUCLEOTIDE SEQUENCE</scope>
    <source>
        <strain evidence="1">MM-2020</strain>
        <tissue evidence="1">Muscle</tissue>
    </source>
</reference>
<evidence type="ECO:0000313" key="2">
    <source>
        <dbReference type="Proteomes" id="UP000827986"/>
    </source>
</evidence>
<accession>A0A9D4APE7</accession>
<organism evidence="1 2">
    <name type="scientific">Mauremys mutica</name>
    <name type="common">yellowpond turtle</name>
    <dbReference type="NCBI Taxonomy" id="74926"/>
    <lineage>
        <taxon>Eukaryota</taxon>
        <taxon>Metazoa</taxon>
        <taxon>Chordata</taxon>
        <taxon>Craniata</taxon>
        <taxon>Vertebrata</taxon>
        <taxon>Euteleostomi</taxon>
        <taxon>Archelosauria</taxon>
        <taxon>Testudinata</taxon>
        <taxon>Testudines</taxon>
        <taxon>Cryptodira</taxon>
        <taxon>Durocryptodira</taxon>
        <taxon>Testudinoidea</taxon>
        <taxon>Geoemydidae</taxon>
        <taxon>Geoemydinae</taxon>
        <taxon>Mauremys</taxon>
    </lineage>
</organism>
<protein>
    <submittedName>
        <fullName evidence="1">Uncharacterized protein</fullName>
    </submittedName>
</protein>
<gene>
    <name evidence="1" type="ORF">KIL84_006315</name>
</gene>
<keyword evidence="2" id="KW-1185">Reference proteome</keyword>
<dbReference type="EMBL" id="JAHDVG010000483">
    <property type="protein sequence ID" value="KAH1170697.1"/>
    <property type="molecule type" value="Genomic_DNA"/>
</dbReference>